<dbReference type="AlphaFoldDB" id="A0AAW1LBC4"/>
<dbReference type="Gene3D" id="3.30.40.10">
    <property type="entry name" value="Zinc/RING finger domain, C3HC4 (zinc finger)"/>
    <property type="match status" value="1"/>
</dbReference>
<dbReference type="Proteomes" id="UP001458880">
    <property type="component" value="Unassembled WGS sequence"/>
</dbReference>
<gene>
    <name evidence="1" type="ORF">QE152_g14337</name>
</gene>
<sequence>MALTCHCCNKNVIEIETVCCYVCNNLFSTSCVNLTDKDTRVLRSKKNIKWTCTTCCSVEVPNLIHNLTALVTSLQNDITELKSKLSSRPSDVNPNLTFTFEEVVHEVEERLNPNLTFTFEEVVHEVEERRRKEKNLVLFNLEDTESIEADKAAVLDLLQHMQALVNCFCLVT</sequence>
<name>A0AAW1LBC4_POPJA</name>
<organism evidence="1 2">
    <name type="scientific">Popillia japonica</name>
    <name type="common">Japanese beetle</name>
    <dbReference type="NCBI Taxonomy" id="7064"/>
    <lineage>
        <taxon>Eukaryota</taxon>
        <taxon>Metazoa</taxon>
        <taxon>Ecdysozoa</taxon>
        <taxon>Arthropoda</taxon>
        <taxon>Hexapoda</taxon>
        <taxon>Insecta</taxon>
        <taxon>Pterygota</taxon>
        <taxon>Neoptera</taxon>
        <taxon>Endopterygota</taxon>
        <taxon>Coleoptera</taxon>
        <taxon>Polyphaga</taxon>
        <taxon>Scarabaeiformia</taxon>
        <taxon>Scarabaeidae</taxon>
        <taxon>Rutelinae</taxon>
        <taxon>Popillia</taxon>
    </lineage>
</organism>
<reference evidence="1 2" key="1">
    <citation type="journal article" date="2024" name="BMC Genomics">
        <title>De novo assembly and annotation of Popillia japonica's genome with initial clues to its potential as an invasive pest.</title>
        <authorList>
            <person name="Cucini C."/>
            <person name="Boschi S."/>
            <person name="Funari R."/>
            <person name="Cardaioli E."/>
            <person name="Iannotti N."/>
            <person name="Marturano G."/>
            <person name="Paoli F."/>
            <person name="Bruttini M."/>
            <person name="Carapelli A."/>
            <person name="Frati F."/>
            <person name="Nardi F."/>
        </authorList>
    </citation>
    <scope>NUCLEOTIDE SEQUENCE [LARGE SCALE GENOMIC DNA]</scope>
    <source>
        <strain evidence="1">DMR45628</strain>
    </source>
</reference>
<keyword evidence="2" id="KW-1185">Reference proteome</keyword>
<dbReference type="SUPFAM" id="SSF57903">
    <property type="entry name" value="FYVE/PHD zinc finger"/>
    <property type="match status" value="1"/>
</dbReference>
<comment type="caution">
    <text evidence="1">The sequence shown here is derived from an EMBL/GenBank/DDBJ whole genome shotgun (WGS) entry which is preliminary data.</text>
</comment>
<protein>
    <submittedName>
        <fullName evidence="1">Uncharacterized protein</fullName>
    </submittedName>
</protein>
<dbReference type="EMBL" id="JASPKY010000143">
    <property type="protein sequence ID" value="KAK9730745.1"/>
    <property type="molecule type" value="Genomic_DNA"/>
</dbReference>
<accession>A0AAW1LBC4</accession>
<dbReference type="InterPro" id="IPR011011">
    <property type="entry name" value="Znf_FYVE_PHD"/>
</dbReference>
<dbReference type="InterPro" id="IPR013083">
    <property type="entry name" value="Znf_RING/FYVE/PHD"/>
</dbReference>
<proteinExistence type="predicted"/>
<evidence type="ECO:0000313" key="2">
    <source>
        <dbReference type="Proteomes" id="UP001458880"/>
    </source>
</evidence>
<evidence type="ECO:0000313" key="1">
    <source>
        <dbReference type="EMBL" id="KAK9730745.1"/>
    </source>
</evidence>